<dbReference type="PROSITE" id="PS00518">
    <property type="entry name" value="ZF_RING_1"/>
    <property type="match status" value="1"/>
</dbReference>
<proteinExistence type="predicted"/>
<gene>
    <name evidence="5" type="ORF">RhiXN_10859</name>
</gene>
<feature type="compositionally biased region" description="Pro residues" evidence="4">
    <location>
        <begin position="139"/>
        <end position="150"/>
    </location>
</feature>
<keyword evidence="3" id="KW-0862">Zinc</keyword>
<dbReference type="GeneID" id="67033137"/>
<evidence type="ECO:0000313" key="6">
    <source>
        <dbReference type="Proteomes" id="UP000650533"/>
    </source>
</evidence>
<reference evidence="5" key="1">
    <citation type="submission" date="2020-05" db="EMBL/GenBank/DDBJ databases">
        <title>Evolutionary and genomic comparisons of hybrid uninucleate and nonhybrid Rhizoctonia fungi.</title>
        <authorList>
            <person name="Li C."/>
            <person name="Chen X."/>
        </authorList>
    </citation>
    <scope>NUCLEOTIDE SEQUENCE</scope>
    <source>
        <strain evidence="5">AG-1 IA</strain>
    </source>
</reference>
<dbReference type="GO" id="GO:0008270">
    <property type="term" value="F:zinc ion binding"/>
    <property type="evidence" value="ECO:0007669"/>
    <property type="project" value="UniProtKB-KW"/>
</dbReference>
<accession>A0A8H8T2F4</accession>
<keyword evidence="1" id="KW-0479">Metal-binding</keyword>
<dbReference type="SUPFAM" id="SSF57850">
    <property type="entry name" value="RING/U-box"/>
    <property type="match status" value="1"/>
</dbReference>
<evidence type="ECO:0000256" key="3">
    <source>
        <dbReference type="ARBA" id="ARBA00022833"/>
    </source>
</evidence>
<name>A0A8H8T2F4_9AGAM</name>
<dbReference type="AlphaFoldDB" id="A0A8H8T2F4"/>
<sequence length="221" mass="24380">MRNLPLLVHSFLGNPLVLHPATYAPMMILSTRISPYAGPYLAIPLLRPPTFLLFHVRWNPISTLTSSLLINPTYSLNVLHAPLYPLIHRLYRCGHIMCGSCLYGALTARGAPAQKLCPVCRTPIPDVQFIRAQTENPAPATPPPPRPAAPQPRTTRNGIRLPTAGRDMVLSQTPDIREQEPEVIDVDVDMDEPARVEPRWDPARSGVVGLEILTLGVDEVV</sequence>
<dbReference type="RefSeq" id="XP_043186019.1">
    <property type="nucleotide sequence ID" value="XM_043330674.1"/>
</dbReference>
<protein>
    <submittedName>
        <fullName evidence="5">Zinc finger, C3HC4 type (RING finger) protein</fullName>
    </submittedName>
</protein>
<feature type="region of interest" description="Disordered" evidence="4">
    <location>
        <begin position="135"/>
        <end position="165"/>
    </location>
</feature>
<dbReference type="InterPro" id="IPR017907">
    <property type="entry name" value="Znf_RING_CS"/>
</dbReference>
<organism evidence="5 6">
    <name type="scientific">Rhizoctonia solani</name>
    <dbReference type="NCBI Taxonomy" id="456999"/>
    <lineage>
        <taxon>Eukaryota</taxon>
        <taxon>Fungi</taxon>
        <taxon>Dikarya</taxon>
        <taxon>Basidiomycota</taxon>
        <taxon>Agaricomycotina</taxon>
        <taxon>Agaricomycetes</taxon>
        <taxon>Cantharellales</taxon>
        <taxon>Ceratobasidiaceae</taxon>
        <taxon>Rhizoctonia</taxon>
    </lineage>
</organism>
<dbReference type="EMBL" id="CP059671">
    <property type="protein sequence ID" value="QRW25782.1"/>
    <property type="molecule type" value="Genomic_DNA"/>
</dbReference>
<evidence type="ECO:0000256" key="4">
    <source>
        <dbReference type="SAM" id="MobiDB-lite"/>
    </source>
</evidence>
<dbReference type="Gene3D" id="3.30.40.10">
    <property type="entry name" value="Zinc/RING finger domain, C3HC4 (zinc finger)"/>
    <property type="match status" value="1"/>
</dbReference>
<evidence type="ECO:0000313" key="5">
    <source>
        <dbReference type="EMBL" id="QRW25782.1"/>
    </source>
</evidence>
<dbReference type="Proteomes" id="UP000650533">
    <property type="component" value="Chromosome 14"/>
</dbReference>
<evidence type="ECO:0000256" key="1">
    <source>
        <dbReference type="ARBA" id="ARBA00022723"/>
    </source>
</evidence>
<dbReference type="InterPro" id="IPR013083">
    <property type="entry name" value="Znf_RING/FYVE/PHD"/>
</dbReference>
<dbReference type="KEGG" id="rsx:RhiXN_10859"/>
<evidence type="ECO:0000256" key="2">
    <source>
        <dbReference type="ARBA" id="ARBA00022771"/>
    </source>
</evidence>
<keyword evidence="2" id="KW-0863">Zinc-finger</keyword>